<protein>
    <submittedName>
        <fullName evidence="1">Uncharacterized protein</fullName>
    </submittedName>
</protein>
<evidence type="ECO:0000313" key="1">
    <source>
        <dbReference type="EMBL" id="QJA46561.1"/>
    </source>
</evidence>
<dbReference type="EMBL" id="MT144015">
    <property type="protein sequence ID" value="QJA46561.1"/>
    <property type="molecule type" value="Genomic_DNA"/>
</dbReference>
<sequence>MPYLFPIGLGYSSWEWYHPILLKIDMDLLDRVLLSRPGSGKVIVSEA</sequence>
<organism evidence="1">
    <name type="scientific">viral metagenome</name>
    <dbReference type="NCBI Taxonomy" id="1070528"/>
    <lineage>
        <taxon>unclassified sequences</taxon>
        <taxon>metagenomes</taxon>
        <taxon>organismal metagenomes</taxon>
    </lineage>
</organism>
<reference evidence="1" key="1">
    <citation type="submission" date="2020-03" db="EMBL/GenBank/DDBJ databases">
        <title>The deep terrestrial virosphere.</title>
        <authorList>
            <person name="Holmfeldt K."/>
            <person name="Nilsson E."/>
            <person name="Simone D."/>
            <person name="Lopez-Fernandez M."/>
            <person name="Wu X."/>
            <person name="de Brujin I."/>
            <person name="Lundin D."/>
            <person name="Andersson A."/>
            <person name="Bertilsson S."/>
            <person name="Dopson M."/>
        </authorList>
    </citation>
    <scope>NUCLEOTIDE SEQUENCE</scope>
    <source>
        <strain evidence="1">TM448A00456</strain>
        <strain evidence="2">TM448B00301</strain>
    </source>
</reference>
<accession>A0A6H1ZGL0</accession>
<gene>
    <name evidence="1" type="ORF">TM448A00456_0001</name>
    <name evidence="2" type="ORF">TM448B00301_0007</name>
</gene>
<dbReference type="EMBL" id="MT144606">
    <property type="protein sequence ID" value="QJH94765.1"/>
    <property type="molecule type" value="Genomic_DNA"/>
</dbReference>
<dbReference type="AlphaFoldDB" id="A0A6H1ZGL0"/>
<proteinExistence type="predicted"/>
<evidence type="ECO:0000313" key="2">
    <source>
        <dbReference type="EMBL" id="QJH94765.1"/>
    </source>
</evidence>
<name>A0A6H1ZGL0_9ZZZZ</name>